<feature type="transmembrane region" description="Helical" evidence="1">
    <location>
        <begin position="62"/>
        <end position="83"/>
    </location>
</feature>
<dbReference type="EMBL" id="BAAAPL010000002">
    <property type="protein sequence ID" value="GAA1700519.1"/>
    <property type="molecule type" value="Genomic_DNA"/>
</dbReference>
<keyword evidence="3" id="KW-1185">Reference proteome</keyword>
<name>A0ABN2I8L8_9MICO</name>
<accession>A0ABN2I8L8</accession>
<feature type="transmembrane region" description="Helical" evidence="1">
    <location>
        <begin position="95"/>
        <end position="119"/>
    </location>
</feature>
<evidence type="ECO:0000313" key="2">
    <source>
        <dbReference type="EMBL" id="GAA1700519.1"/>
    </source>
</evidence>
<evidence type="ECO:0000313" key="3">
    <source>
        <dbReference type="Proteomes" id="UP001501690"/>
    </source>
</evidence>
<keyword evidence="1" id="KW-0472">Membrane</keyword>
<keyword evidence="1" id="KW-1133">Transmembrane helix</keyword>
<protein>
    <submittedName>
        <fullName evidence="2">DUF4386 domain-containing protein</fullName>
    </submittedName>
</protein>
<gene>
    <name evidence="2" type="ORF">GCM10009808_17740</name>
</gene>
<dbReference type="Proteomes" id="UP001501690">
    <property type="component" value="Unassembled WGS sequence"/>
</dbReference>
<dbReference type="RefSeq" id="WP_344071700.1">
    <property type="nucleotide sequence ID" value="NZ_BAAAPL010000002.1"/>
</dbReference>
<reference evidence="2 3" key="1">
    <citation type="journal article" date="2019" name="Int. J. Syst. Evol. Microbiol.">
        <title>The Global Catalogue of Microorganisms (GCM) 10K type strain sequencing project: providing services to taxonomists for standard genome sequencing and annotation.</title>
        <authorList>
            <consortium name="The Broad Institute Genomics Platform"/>
            <consortium name="The Broad Institute Genome Sequencing Center for Infectious Disease"/>
            <person name="Wu L."/>
            <person name="Ma J."/>
        </authorList>
    </citation>
    <scope>NUCLEOTIDE SEQUENCE [LARGE SCALE GENOMIC DNA]</scope>
    <source>
        <strain evidence="2 3">JCM 15577</strain>
    </source>
</reference>
<feature type="transmembrane region" description="Helical" evidence="1">
    <location>
        <begin position="139"/>
        <end position="160"/>
    </location>
</feature>
<sequence length="226" mass="24132">MNTLTDTTRRTAALVAGIGYLALFVLAIFANFVVKQGMVDPTDAVATVESIRAQEGLFRLGLASFVAIFAIDVAVAWGLYVLFAPAGRARSLLAAWFRIAYTVMLGVGTVFMFLGLEISLGTTDLSPDVALMMFAAFDFAWFVGLLAFGIHLVLLGALIVRSRIAPRLIGVILMIAGAAYALDTLLHVVMTDYAAVSGIMLAIVAIPSIVAELTFTIWLLLAARRA</sequence>
<dbReference type="Pfam" id="PF14329">
    <property type="entry name" value="DUF4386"/>
    <property type="match status" value="1"/>
</dbReference>
<organism evidence="2 3">
    <name type="scientific">Microbacterium sediminicola</name>
    <dbReference type="NCBI Taxonomy" id="415210"/>
    <lineage>
        <taxon>Bacteria</taxon>
        <taxon>Bacillati</taxon>
        <taxon>Actinomycetota</taxon>
        <taxon>Actinomycetes</taxon>
        <taxon>Micrococcales</taxon>
        <taxon>Microbacteriaceae</taxon>
        <taxon>Microbacterium</taxon>
    </lineage>
</organism>
<evidence type="ECO:0000256" key="1">
    <source>
        <dbReference type="SAM" id="Phobius"/>
    </source>
</evidence>
<feature type="transmembrane region" description="Helical" evidence="1">
    <location>
        <begin position="195"/>
        <end position="221"/>
    </location>
</feature>
<dbReference type="InterPro" id="IPR025495">
    <property type="entry name" value="DUF4386"/>
</dbReference>
<keyword evidence="1" id="KW-0812">Transmembrane</keyword>
<comment type="caution">
    <text evidence="2">The sequence shown here is derived from an EMBL/GenBank/DDBJ whole genome shotgun (WGS) entry which is preliminary data.</text>
</comment>
<proteinExistence type="predicted"/>
<feature type="transmembrane region" description="Helical" evidence="1">
    <location>
        <begin position="12"/>
        <end position="34"/>
    </location>
</feature>
<feature type="transmembrane region" description="Helical" evidence="1">
    <location>
        <begin position="167"/>
        <end position="189"/>
    </location>
</feature>